<evidence type="ECO:0000313" key="2">
    <source>
        <dbReference type="Proteomes" id="UP001165064"/>
    </source>
</evidence>
<dbReference type="Proteomes" id="UP001165064">
    <property type="component" value="Unassembled WGS sequence"/>
</dbReference>
<reference evidence="1" key="1">
    <citation type="submission" date="2023-04" db="EMBL/GenBank/DDBJ databases">
        <title>Ambrosiozyma monospora NBRC 10751.</title>
        <authorList>
            <person name="Ichikawa N."/>
            <person name="Sato H."/>
            <person name="Tonouchi N."/>
        </authorList>
    </citation>
    <scope>NUCLEOTIDE SEQUENCE</scope>
    <source>
        <strain evidence="1">NBRC 10751</strain>
    </source>
</reference>
<name>A0ACB5T4V8_AMBMO</name>
<dbReference type="EMBL" id="BSXS01003639">
    <property type="protein sequence ID" value="GME81664.1"/>
    <property type="molecule type" value="Genomic_DNA"/>
</dbReference>
<evidence type="ECO:0000313" key="1">
    <source>
        <dbReference type="EMBL" id="GME81664.1"/>
    </source>
</evidence>
<gene>
    <name evidence="1" type="ORF">Amon02_000507600</name>
</gene>
<keyword evidence="2" id="KW-1185">Reference proteome</keyword>
<organism evidence="1 2">
    <name type="scientific">Ambrosiozyma monospora</name>
    <name type="common">Yeast</name>
    <name type="synonym">Endomycopsis monosporus</name>
    <dbReference type="NCBI Taxonomy" id="43982"/>
    <lineage>
        <taxon>Eukaryota</taxon>
        <taxon>Fungi</taxon>
        <taxon>Dikarya</taxon>
        <taxon>Ascomycota</taxon>
        <taxon>Saccharomycotina</taxon>
        <taxon>Pichiomycetes</taxon>
        <taxon>Pichiales</taxon>
        <taxon>Pichiaceae</taxon>
        <taxon>Ambrosiozyma</taxon>
    </lineage>
</organism>
<accession>A0ACB5T4V8</accession>
<proteinExistence type="predicted"/>
<protein>
    <submittedName>
        <fullName evidence="1">Unnamed protein product</fullName>
    </submittedName>
</protein>
<comment type="caution">
    <text evidence="1">The sequence shown here is derived from an EMBL/GenBank/DDBJ whole genome shotgun (WGS) entry which is preliminary data.</text>
</comment>
<sequence length="188" mass="20744">MTEISTPTPIPTKVLKTERSIDDDGASDYYSALEAQDLSEMTSNTTQSFADDTGVTKDTSGSDLKSSFKDGAKVDSECEIEDQTGSGSFKDEAKMKGDLDDVVHGQSEDNSKSILEIPVENEVKIKGNHDDDVVKGGKKVGDSKFNCTEVSPHKYFFLKVAHPPEYTTRKDDESTDWMEKTLRELELS</sequence>